<feature type="transmembrane region" description="Helical" evidence="3">
    <location>
        <begin position="362"/>
        <end position="382"/>
    </location>
</feature>
<dbReference type="InterPro" id="IPR050768">
    <property type="entry name" value="UPF0353/GerABKA_families"/>
</dbReference>
<proteinExistence type="inferred from homology"/>
<gene>
    <name evidence="4" type="ORF">J2Z76_002210</name>
</gene>
<keyword evidence="2 3" id="KW-0472">Membrane</keyword>
<comment type="similarity">
    <text evidence="1">Belongs to the GerABKA family.</text>
</comment>
<dbReference type="PIRSF" id="PIRSF005690">
    <property type="entry name" value="GerBA"/>
    <property type="match status" value="1"/>
</dbReference>
<dbReference type="InterPro" id="IPR004995">
    <property type="entry name" value="Spore_Ger"/>
</dbReference>
<evidence type="ECO:0000313" key="5">
    <source>
        <dbReference type="Proteomes" id="UP001519342"/>
    </source>
</evidence>
<name>A0ABS4GF69_9FIRM</name>
<feature type="transmembrane region" description="Helical" evidence="3">
    <location>
        <begin position="298"/>
        <end position="317"/>
    </location>
</feature>
<organism evidence="4 5">
    <name type="scientific">Sedimentibacter acidaminivorans</name>
    <dbReference type="NCBI Taxonomy" id="913099"/>
    <lineage>
        <taxon>Bacteria</taxon>
        <taxon>Bacillati</taxon>
        <taxon>Bacillota</taxon>
        <taxon>Tissierellia</taxon>
        <taxon>Sedimentibacter</taxon>
    </lineage>
</organism>
<keyword evidence="3" id="KW-1133">Transmembrane helix</keyword>
<feature type="transmembrane region" description="Helical" evidence="3">
    <location>
        <begin position="421"/>
        <end position="448"/>
    </location>
</feature>
<dbReference type="PANTHER" id="PTHR22550">
    <property type="entry name" value="SPORE GERMINATION PROTEIN"/>
    <property type="match status" value="1"/>
</dbReference>
<reference evidence="4 5" key="1">
    <citation type="submission" date="2021-03" db="EMBL/GenBank/DDBJ databases">
        <title>Genomic Encyclopedia of Type Strains, Phase IV (KMG-IV): sequencing the most valuable type-strain genomes for metagenomic binning, comparative biology and taxonomic classification.</title>
        <authorList>
            <person name="Goeker M."/>
        </authorList>
    </citation>
    <scope>NUCLEOTIDE SEQUENCE [LARGE SCALE GENOMIC DNA]</scope>
    <source>
        <strain evidence="4 5">DSM 24004</strain>
    </source>
</reference>
<accession>A0ABS4GF69</accession>
<dbReference type="Proteomes" id="UP001519342">
    <property type="component" value="Unassembled WGS sequence"/>
</dbReference>
<evidence type="ECO:0000256" key="1">
    <source>
        <dbReference type="ARBA" id="ARBA00005278"/>
    </source>
</evidence>
<dbReference type="Pfam" id="PF03323">
    <property type="entry name" value="GerA"/>
    <property type="match status" value="1"/>
</dbReference>
<dbReference type="PANTHER" id="PTHR22550:SF5">
    <property type="entry name" value="LEUCINE ZIPPER PROTEIN 4"/>
    <property type="match status" value="1"/>
</dbReference>
<feature type="transmembrane region" description="Helical" evidence="3">
    <location>
        <begin position="388"/>
        <end position="409"/>
    </location>
</feature>
<evidence type="ECO:0000256" key="3">
    <source>
        <dbReference type="SAM" id="Phobius"/>
    </source>
</evidence>
<protein>
    <submittedName>
        <fullName evidence="4">Spore germination protein</fullName>
    </submittedName>
</protein>
<dbReference type="RefSeq" id="WP_209512079.1">
    <property type="nucleotide sequence ID" value="NZ_JAGGKS010000006.1"/>
</dbReference>
<evidence type="ECO:0000256" key="2">
    <source>
        <dbReference type="ARBA" id="ARBA00023136"/>
    </source>
</evidence>
<keyword evidence="5" id="KW-1185">Reference proteome</keyword>
<keyword evidence="3" id="KW-0812">Transmembrane</keyword>
<dbReference type="EMBL" id="JAGGKS010000006">
    <property type="protein sequence ID" value="MBP1926345.1"/>
    <property type="molecule type" value="Genomic_DNA"/>
</dbReference>
<sequence>MKENKVERKIETDLNKNIAILKEILKDADDIIYRRLECGKNQKIKMGVVYIDGMTDKDSVSEYAIDNLIENLDLEELEKNAEKELQGAIAKTSISVLEVKPILTIEDSVLKILSGETVLFIDTCSKAIMLSSRGWPMRGVSEPSTETVLRGARDGFNETMKVNLTLIRRRIRDPKLKVKYMQIGSVSKTDIAIMYIEDKVNEDVLKAVQKRLNNINIEAVLESSYIEELIEDDNYSPFPQIENTERPDAAASALLEGRVVIAVDNTPTVLMAPAIFTAFMQSSEDYYERWLSSCMIRIIRYIALPITILLPAMYVAITSFHPNMLPTELALYVAASRANVPFPAYFEAFLMELVIELIREAAIRIIGPVGSTIGLVGGLVIGQSSVEAGLITPLAVIVVALTAIASFTIPSYNFSTSLRMIRFAFIFLAATMGLFGISIGLCILIIHLCTLKSFGIPYLSPFSSFVENKKDLKDTVIRHKIHNLVHRPQYLRSKKEKGL</sequence>
<evidence type="ECO:0000313" key="4">
    <source>
        <dbReference type="EMBL" id="MBP1926345.1"/>
    </source>
</evidence>
<comment type="caution">
    <text evidence="4">The sequence shown here is derived from an EMBL/GenBank/DDBJ whole genome shotgun (WGS) entry which is preliminary data.</text>
</comment>